<protein>
    <submittedName>
        <fullName evidence="1">Uncharacterized protein</fullName>
    </submittedName>
</protein>
<comment type="caution">
    <text evidence="1">The sequence shown here is derived from an EMBL/GenBank/DDBJ whole genome shotgun (WGS) entry which is preliminary data.</text>
</comment>
<sequence length="70" mass="7957">MESEADFGNGLLSTEVGHRRRSTSVSDDYSVQKTNDDATECKFVAVQVILFRVFYYKSLGRMIFLHGEGF</sequence>
<dbReference type="Proteomes" id="UP001497535">
    <property type="component" value="Unassembled WGS sequence"/>
</dbReference>
<organism evidence="1 2">
    <name type="scientific">Meloidogyne enterolobii</name>
    <name type="common">Root-knot nematode worm</name>
    <name type="synonym">Meloidogyne mayaguensis</name>
    <dbReference type="NCBI Taxonomy" id="390850"/>
    <lineage>
        <taxon>Eukaryota</taxon>
        <taxon>Metazoa</taxon>
        <taxon>Ecdysozoa</taxon>
        <taxon>Nematoda</taxon>
        <taxon>Chromadorea</taxon>
        <taxon>Rhabditida</taxon>
        <taxon>Tylenchina</taxon>
        <taxon>Tylenchomorpha</taxon>
        <taxon>Tylenchoidea</taxon>
        <taxon>Meloidogynidae</taxon>
        <taxon>Meloidogyninae</taxon>
        <taxon>Meloidogyne</taxon>
    </lineage>
</organism>
<keyword evidence="2" id="KW-1185">Reference proteome</keyword>
<reference evidence="1" key="1">
    <citation type="submission" date="2023-11" db="EMBL/GenBank/DDBJ databases">
        <authorList>
            <person name="Poullet M."/>
        </authorList>
    </citation>
    <scope>NUCLEOTIDE SEQUENCE</scope>
    <source>
        <strain evidence="1">E1834</strain>
    </source>
</reference>
<evidence type="ECO:0000313" key="1">
    <source>
        <dbReference type="EMBL" id="CAK5074772.1"/>
    </source>
</evidence>
<evidence type="ECO:0000313" key="2">
    <source>
        <dbReference type="Proteomes" id="UP001497535"/>
    </source>
</evidence>
<name>A0ACB0Z6Z2_MELEN</name>
<accession>A0ACB0Z6Z2</accession>
<proteinExistence type="predicted"/>
<dbReference type="EMBL" id="CAVMJV010000027">
    <property type="protein sequence ID" value="CAK5074772.1"/>
    <property type="molecule type" value="Genomic_DNA"/>
</dbReference>
<gene>
    <name evidence="1" type="ORF">MENTE1834_LOCUS21538</name>
</gene>